<dbReference type="InterPro" id="IPR056556">
    <property type="entry name" value="NTE1_P-loop_dom"/>
</dbReference>
<dbReference type="InterPro" id="IPR050301">
    <property type="entry name" value="NTE"/>
</dbReference>
<accession>A0ABS0Y4W5</accession>
<evidence type="ECO:0000256" key="4">
    <source>
        <dbReference type="ARBA" id="ARBA00022801"/>
    </source>
</evidence>
<evidence type="ECO:0000256" key="9">
    <source>
        <dbReference type="PROSITE-ProRule" id="PRU01161"/>
    </source>
</evidence>
<sequence>MSASILTEDLPALRASFWADLDPVTRLELQAELEQVILPGGAVLFQEGDPADGLYMLVSGALGVSVQGSHGEQRRVARVLPPETIGEMALISHAPRSASVTALRDSVLLKLTRESFERFVERYPSIMVYLSRLLAERLRATTRSTPVTFKPTTFAIVPVTQGVAVADFAHAFLEEMRRSHGAGIALLDEMPPEEDENWLYRFEAGRERVIYVASEPSGSWTGRCIRHADHVMFVACPGEPLVSEAEALTCAVSSWRRQDLVLLQKADASRPTPAHPSLARLPVDQRIQVRAKSPADLQRLIRTSSGRAVGLVLAGGGARGFAHLGAIRALREHGFPIDLVGGTSIGSVMAATAAIQIGLDEAKDLMREAFVRNPPLNDYTLPLVALVRGHKVDARLLEHFGDRTIEDLWLPFFCVSSNLTTGTTHVHRQGPLWRALRASLAIPGLLPPVIEPDGVLVDGAMMNNLPADIMADLQRGPVLGIDVARDVAFTTAGEEEKKAPLLRRILGLPAQAPDIVSLLYRAATISSDAQTLKARAHAALVIHPPLADVPLRGWEQFERVVEIGYEHTRERIEAGALDGFKVV</sequence>
<dbReference type="CDD" id="cd07205">
    <property type="entry name" value="Pat_PNPLA6_PNPLA7_NTE1_like"/>
    <property type="match status" value="1"/>
</dbReference>
<feature type="short sequence motif" description="GXSXG" evidence="9">
    <location>
        <begin position="342"/>
        <end position="346"/>
    </location>
</feature>
<evidence type="ECO:0000313" key="13">
    <source>
        <dbReference type="Proteomes" id="UP000620670"/>
    </source>
</evidence>
<feature type="short sequence motif" description="DGA/G" evidence="9">
    <location>
        <begin position="458"/>
        <end position="460"/>
    </location>
</feature>
<gene>
    <name evidence="12" type="ORF">JAO75_18145</name>
</gene>
<dbReference type="InterPro" id="IPR014710">
    <property type="entry name" value="RmlC-like_jellyroll"/>
</dbReference>
<dbReference type="InterPro" id="IPR016035">
    <property type="entry name" value="Acyl_Trfase/lysoPLipase"/>
</dbReference>
<dbReference type="Pfam" id="PF01734">
    <property type="entry name" value="Patatin"/>
    <property type="match status" value="1"/>
</dbReference>
<keyword evidence="5 9" id="KW-0442">Lipid degradation</keyword>
<evidence type="ECO:0000256" key="2">
    <source>
        <dbReference type="ARBA" id="ARBA00006636"/>
    </source>
</evidence>
<dbReference type="Gene3D" id="3.40.1090.10">
    <property type="entry name" value="Cytosolic phospholipase A2 catalytic domain"/>
    <property type="match status" value="2"/>
</dbReference>
<dbReference type="InterPro" id="IPR000595">
    <property type="entry name" value="cNMP-bd_dom"/>
</dbReference>
<keyword evidence="13" id="KW-1185">Reference proteome</keyword>
<feature type="active site" description="Proton acceptor" evidence="9">
    <location>
        <position position="458"/>
    </location>
</feature>
<dbReference type="CDD" id="cd00038">
    <property type="entry name" value="CAP_ED"/>
    <property type="match status" value="1"/>
</dbReference>
<dbReference type="Pfam" id="PF00027">
    <property type="entry name" value="cNMP_binding"/>
    <property type="match status" value="1"/>
</dbReference>
<dbReference type="SMART" id="SM00100">
    <property type="entry name" value="cNMP"/>
    <property type="match status" value="1"/>
</dbReference>
<reference evidence="13" key="1">
    <citation type="submission" date="2020-12" db="EMBL/GenBank/DDBJ databases">
        <title>Hymenobacter sp.</title>
        <authorList>
            <person name="Kim M.K."/>
        </authorList>
    </citation>
    <scope>NUCLEOTIDE SEQUENCE [LARGE SCALE GENOMIC DNA]</scope>
    <source>
        <strain evidence="13">BT325</strain>
    </source>
</reference>
<feature type="short sequence motif" description="GXGXXG" evidence="9">
    <location>
        <begin position="315"/>
        <end position="320"/>
    </location>
</feature>
<evidence type="ECO:0000256" key="7">
    <source>
        <dbReference type="ARBA" id="ARBA00023098"/>
    </source>
</evidence>
<evidence type="ECO:0000256" key="1">
    <source>
        <dbReference type="ARBA" id="ARBA00004370"/>
    </source>
</evidence>
<evidence type="ECO:0000256" key="8">
    <source>
        <dbReference type="ARBA" id="ARBA00023136"/>
    </source>
</evidence>
<dbReference type="Pfam" id="PF24179">
    <property type="entry name" value="NTE_Ploop"/>
    <property type="match status" value="1"/>
</dbReference>
<keyword evidence="8" id="KW-0472">Membrane</keyword>
<keyword evidence="4 9" id="KW-0378">Hydrolase</keyword>
<evidence type="ECO:0000256" key="3">
    <source>
        <dbReference type="ARBA" id="ARBA00022692"/>
    </source>
</evidence>
<dbReference type="PROSITE" id="PS51635">
    <property type="entry name" value="PNPLA"/>
    <property type="match status" value="1"/>
</dbReference>
<evidence type="ECO:0000256" key="6">
    <source>
        <dbReference type="ARBA" id="ARBA00022989"/>
    </source>
</evidence>
<comment type="similarity">
    <text evidence="2">Belongs to the NTE family.</text>
</comment>
<evidence type="ECO:0000259" key="11">
    <source>
        <dbReference type="PROSITE" id="PS51635"/>
    </source>
</evidence>
<dbReference type="PANTHER" id="PTHR14226:SF29">
    <property type="entry name" value="NEUROPATHY TARGET ESTERASE SWS"/>
    <property type="match status" value="1"/>
</dbReference>
<dbReference type="InterPro" id="IPR002641">
    <property type="entry name" value="PNPLA_dom"/>
</dbReference>
<dbReference type="Proteomes" id="UP000620670">
    <property type="component" value="Unassembled WGS sequence"/>
</dbReference>
<keyword evidence="6" id="KW-1133">Transmembrane helix</keyword>
<dbReference type="Gene3D" id="2.60.120.10">
    <property type="entry name" value="Jelly Rolls"/>
    <property type="match status" value="1"/>
</dbReference>
<dbReference type="SUPFAM" id="SSF52151">
    <property type="entry name" value="FabD/lysophospholipase-like"/>
    <property type="match status" value="1"/>
</dbReference>
<feature type="domain" description="Cyclic nucleotide-binding" evidence="10">
    <location>
        <begin position="17"/>
        <end position="137"/>
    </location>
</feature>
<name>A0ABS0Y4W5_9HYPH</name>
<dbReference type="SUPFAM" id="SSF51206">
    <property type="entry name" value="cAMP-binding domain-like"/>
    <property type="match status" value="1"/>
</dbReference>
<organism evidence="12 13">
    <name type="scientific">Microvirga splendida</name>
    <dbReference type="NCBI Taxonomy" id="2795727"/>
    <lineage>
        <taxon>Bacteria</taxon>
        <taxon>Pseudomonadati</taxon>
        <taxon>Pseudomonadota</taxon>
        <taxon>Alphaproteobacteria</taxon>
        <taxon>Hyphomicrobiales</taxon>
        <taxon>Methylobacteriaceae</taxon>
        <taxon>Microvirga</taxon>
    </lineage>
</organism>
<evidence type="ECO:0000313" key="12">
    <source>
        <dbReference type="EMBL" id="MBJ6127328.1"/>
    </source>
</evidence>
<dbReference type="PANTHER" id="PTHR14226">
    <property type="entry name" value="NEUROPATHY TARGET ESTERASE/SWISS CHEESE D.MELANOGASTER"/>
    <property type="match status" value="1"/>
</dbReference>
<dbReference type="PROSITE" id="PS00889">
    <property type="entry name" value="CNMP_BINDING_2"/>
    <property type="match status" value="1"/>
</dbReference>
<dbReference type="PROSITE" id="PS50042">
    <property type="entry name" value="CNMP_BINDING_3"/>
    <property type="match status" value="1"/>
</dbReference>
<feature type="domain" description="PNPLA" evidence="11">
    <location>
        <begin position="311"/>
        <end position="471"/>
    </location>
</feature>
<evidence type="ECO:0000256" key="5">
    <source>
        <dbReference type="ARBA" id="ARBA00022963"/>
    </source>
</evidence>
<proteinExistence type="inferred from homology"/>
<dbReference type="InterPro" id="IPR018490">
    <property type="entry name" value="cNMP-bd_dom_sf"/>
</dbReference>
<evidence type="ECO:0000259" key="10">
    <source>
        <dbReference type="PROSITE" id="PS50042"/>
    </source>
</evidence>
<comment type="caution">
    <text evidence="12">The sequence shown here is derived from an EMBL/GenBank/DDBJ whole genome shotgun (WGS) entry which is preliminary data.</text>
</comment>
<dbReference type="RefSeq" id="WP_199050553.1">
    <property type="nucleotide sequence ID" value="NZ_JAELXT010000023.1"/>
</dbReference>
<protein>
    <submittedName>
        <fullName evidence="12">Cyclic nucleotide-binding domain-containing protein</fullName>
    </submittedName>
</protein>
<feature type="active site" description="Nucleophile" evidence="9">
    <location>
        <position position="344"/>
    </location>
</feature>
<keyword evidence="3" id="KW-0812">Transmembrane</keyword>
<keyword evidence="7 9" id="KW-0443">Lipid metabolism</keyword>
<dbReference type="EMBL" id="JAELXT010000023">
    <property type="protein sequence ID" value="MBJ6127328.1"/>
    <property type="molecule type" value="Genomic_DNA"/>
</dbReference>
<comment type="subcellular location">
    <subcellularLocation>
        <location evidence="1">Membrane</location>
    </subcellularLocation>
</comment>
<dbReference type="InterPro" id="IPR018488">
    <property type="entry name" value="cNMP-bd_CS"/>
</dbReference>